<dbReference type="EMBL" id="SPUK01000017">
    <property type="protein sequence ID" value="TQV91965.1"/>
    <property type="molecule type" value="Genomic_DNA"/>
</dbReference>
<keyword evidence="3" id="KW-0496">Mitochondrion</keyword>
<evidence type="ECO:0000256" key="3">
    <source>
        <dbReference type="ARBA" id="ARBA00023128"/>
    </source>
</evidence>
<organism evidence="4 5">
    <name type="scientific">Cordyceps javanica</name>
    <dbReference type="NCBI Taxonomy" id="43265"/>
    <lineage>
        <taxon>Eukaryota</taxon>
        <taxon>Fungi</taxon>
        <taxon>Dikarya</taxon>
        <taxon>Ascomycota</taxon>
        <taxon>Pezizomycotina</taxon>
        <taxon>Sordariomycetes</taxon>
        <taxon>Hypocreomycetidae</taxon>
        <taxon>Hypocreales</taxon>
        <taxon>Cordycipitaceae</taxon>
        <taxon>Cordyceps</taxon>
    </lineage>
</organism>
<dbReference type="InterPro" id="IPR024319">
    <property type="entry name" value="ATPase_expression_mit"/>
</dbReference>
<dbReference type="Proteomes" id="UP000315783">
    <property type="component" value="Unassembled WGS sequence"/>
</dbReference>
<keyword evidence="5" id="KW-1185">Reference proteome</keyword>
<comment type="subcellular location">
    <subcellularLocation>
        <location evidence="1">Mitochondrion</location>
    </subcellularLocation>
</comment>
<comment type="caution">
    <text evidence="4">The sequence shown here is derived from an EMBL/GenBank/DDBJ whole genome shotgun (WGS) entry which is preliminary data.</text>
</comment>
<dbReference type="STRING" id="43265.A0A545UR75"/>
<dbReference type="OrthoDB" id="185373at2759"/>
<evidence type="ECO:0000256" key="2">
    <source>
        <dbReference type="ARBA" id="ARBA00022946"/>
    </source>
</evidence>
<name>A0A545UR75_9HYPO</name>
<evidence type="ECO:0000256" key="1">
    <source>
        <dbReference type="ARBA" id="ARBA00004173"/>
    </source>
</evidence>
<reference evidence="4 5" key="1">
    <citation type="journal article" date="2019" name="Appl. Microbiol. Biotechnol.">
        <title>Genome sequence of Isaria javanica and comparative genome analysis insights into family S53 peptidase evolution in fungal entomopathogens.</title>
        <authorList>
            <person name="Lin R."/>
            <person name="Zhang X."/>
            <person name="Xin B."/>
            <person name="Zou M."/>
            <person name="Gao Y."/>
            <person name="Qin F."/>
            <person name="Hu Q."/>
            <person name="Xie B."/>
            <person name="Cheng X."/>
        </authorList>
    </citation>
    <scope>NUCLEOTIDE SEQUENCE [LARGE SCALE GENOMIC DNA]</scope>
    <source>
        <strain evidence="4 5">IJ1G</strain>
    </source>
</reference>
<dbReference type="AlphaFoldDB" id="A0A545UR75"/>
<dbReference type="Pfam" id="PF12921">
    <property type="entry name" value="ATP13"/>
    <property type="match status" value="1"/>
</dbReference>
<gene>
    <name evidence="4" type="ORF">IF1G_09550</name>
</gene>
<proteinExistence type="predicted"/>
<dbReference type="GO" id="GO:0005739">
    <property type="term" value="C:mitochondrion"/>
    <property type="evidence" value="ECO:0007669"/>
    <property type="project" value="UniProtKB-SubCell"/>
</dbReference>
<accession>A0A545UR75</accession>
<sequence>MASRSPTVARTCLSRCSALVAIQRPSGSTRVVGSWGRRCLATHAETPIIRPQFADVLPPRERTELDTLLRAVQKKDSSRILVAFIQWTDVLANQTSPLHPAAVEELLELSAPTLSEIIRCLDPFRSADDAAGGLKISAGEAQYTATGKFVDQYGVRDRHRQVLAGLQTLFRIRTSGVPLTLADYEIGMRNAGAAIDFHAAREFWGDIAKSGLQEWRNTRAWNEFLKAFFMTEPLYYQFDRARVAIKARDLYRSRNPMHGATLEALDRQRFSINALRQEPWNRKPTDMDEDIMRDLRKRVQDRGYRAHWRRGLLYGLDMDEQLLCTSIKAFSRSASLHAIKEQIFSSYYGIIIENERDPTQTSITGGHDFPADSPLRPTAALLEAVAEGFGAMSHIALGLQLIQFISQRYSIPIPHSVWSSLLNWTYLFSSKPFSDARRKLGDWASTTQSSIDVMHVWEAMTQPSQGNVTPTFDDYDIYIKTLLVQRSVVKAFDAINEYALPYYATLIEAYETALADEVLQAEALGGDSVAAPRRATLRRQKAETLKDHTHHRIVMWFRQLLKVISANRQLRDGPAGRELVPNLVRDYGYFLPGAVRYRTAQGRVTLERHGDESMTERLQGWRRRIRTTRPAKRSGVHVRGQQGSTDPGFAWPTVWPMTVLQTRPVPKERLARVVAPPSGSSGRTGPWWEALEEQMML</sequence>
<protein>
    <submittedName>
        <fullName evidence="4">Mitochondrial ATPase expression domain-containing protein</fullName>
    </submittedName>
</protein>
<keyword evidence="2" id="KW-0809">Transit peptide</keyword>
<evidence type="ECO:0000313" key="5">
    <source>
        <dbReference type="Proteomes" id="UP000315783"/>
    </source>
</evidence>
<evidence type="ECO:0000313" key="4">
    <source>
        <dbReference type="EMBL" id="TQV91965.1"/>
    </source>
</evidence>